<dbReference type="GO" id="GO:0035591">
    <property type="term" value="F:signaling adaptor activity"/>
    <property type="evidence" value="ECO:0007669"/>
    <property type="project" value="TreeGrafter"/>
</dbReference>
<organism evidence="8">
    <name type="scientific">Culicoides sonorensis</name>
    <name type="common">Biting midge</name>
    <dbReference type="NCBI Taxonomy" id="179676"/>
    <lineage>
        <taxon>Eukaryota</taxon>
        <taxon>Metazoa</taxon>
        <taxon>Ecdysozoa</taxon>
        <taxon>Arthropoda</taxon>
        <taxon>Hexapoda</taxon>
        <taxon>Insecta</taxon>
        <taxon>Pterygota</taxon>
        <taxon>Neoptera</taxon>
        <taxon>Endopterygota</taxon>
        <taxon>Diptera</taxon>
        <taxon>Nematocera</taxon>
        <taxon>Chironomoidea</taxon>
        <taxon>Ceratopogonidae</taxon>
        <taxon>Ceratopogoninae</taxon>
        <taxon>Culicoides</taxon>
        <taxon>Monoculicoides</taxon>
    </lineage>
</organism>
<reference evidence="7" key="1">
    <citation type="submission" date="2018-04" db="EMBL/GenBank/DDBJ databases">
        <authorList>
            <person name="Go L.Y."/>
            <person name="Mitchell J.A."/>
        </authorList>
    </citation>
    <scope>NUCLEOTIDE SEQUENCE</scope>
    <source>
        <tissue evidence="7">Whole organism</tissue>
    </source>
</reference>
<evidence type="ECO:0000259" key="6">
    <source>
        <dbReference type="PROSITE" id="PS50002"/>
    </source>
</evidence>
<evidence type="ECO:0000313" key="7">
    <source>
        <dbReference type="EMBL" id="SSX02588.1"/>
    </source>
</evidence>
<dbReference type="Pfam" id="PF00018">
    <property type="entry name" value="SH3_1"/>
    <property type="match status" value="1"/>
</dbReference>
<reference evidence="8" key="2">
    <citation type="submission" date="2018-07" db="EMBL/GenBank/DDBJ databases">
        <authorList>
            <person name="Quirk P.G."/>
            <person name="Krulwich T.A."/>
        </authorList>
    </citation>
    <scope>NUCLEOTIDE SEQUENCE</scope>
</reference>
<dbReference type="InterPro" id="IPR000980">
    <property type="entry name" value="SH2"/>
</dbReference>
<dbReference type="InterPro" id="IPR036028">
    <property type="entry name" value="SH3-like_dom_sf"/>
</dbReference>
<dbReference type="GO" id="GO:0007167">
    <property type="term" value="P:enzyme-linked receptor protein signaling pathway"/>
    <property type="evidence" value="ECO:0007669"/>
    <property type="project" value="TreeGrafter"/>
</dbReference>
<dbReference type="GO" id="GO:0009653">
    <property type="term" value="P:anatomical structure morphogenesis"/>
    <property type="evidence" value="ECO:0007669"/>
    <property type="project" value="UniProtKB-ARBA"/>
</dbReference>
<feature type="domain" description="SH2" evidence="5">
    <location>
        <begin position="104"/>
        <end position="198"/>
    </location>
</feature>
<name>A0A336LY25_CULSO</name>
<dbReference type="AlphaFoldDB" id="A0A336LY25"/>
<proteinExistence type="predicted"/>
<dbReference type="SUPFAM" id="SSF55550">
    <property type="entry name" value="SH2 domain"/>
    <property type="match status" value="1"/>
</dbReference>
<dbReference type="SMART" id="SM00252">
    <property type="entry name" value="SH2"/>
    <property type="match status" value="1"/>
</dbReference>
<dbReference type="CDD" id="cd11845">
    <property type="entry name" value="SH3_Src_like"/>
    <property type="match status" value="1"/>
</dbReference>
<dbReference type="EMBL" id="UFQT01000298">
    <property type="protein sequence ID" value="SSX22962.1"/>
    <property type="molecule type" value="Genomic_DNA"/>
</dbReference>
<dbReference type="PROSITE" id="PS50002">
    <property type="entry name" value="SH3"/>
    <property type="match status" value="1"/>
</dbReference>
<evidence type="ECO:0000256" key="4">
    <source>
        <dbReference type="PROSITE-ProRule" id="PRU00192"/>
    </source>
</evidence>
<dbReference type="Gene3D" id="3.30.505.10">
    <property type="entry name" value="SH2 domain"/>
    <property type="match status" value="1"/>
</dbReference>
<evidence type="ECO:0000256" key="1">
    <source>
        <dbReference type="ARBA" id="ARBA00022443"/>
    </source>
</evidence>
<dbReference type="InterPro" id="IPR001452">
    <property type="entry name" value="SH3_domain"/>
</dbReference>
<accession>A0A336LY25</accession>
<evidence type="ECO:0000256" key="3">
    <source>
        <dbReference type="PROSITE-ProRule" id="PRU00191"/>
    </source>
</evidence>
<dbReference type="SMART" id="SM00326">
    <property type="entry name" value="SH3"/>
    <property type="match status" value="1"/>
</dbReference>
<feature type="domain" description="SH3" evidence="6">
    <location>
        <begin position="37"/>
        <end position="98"/>
    </location>
</feature>
<dbReference type="Pfam" id="PF00017">
    <property type="entry name" value="SH2"/>
    <property type="match status" value="1"/>
</dbReference>
<dbReference type="InterPro" id="IPR036860">
    <property type="entry name" value="SH2_dom_sf"/>
</dbReference>
<sequence>MGCKTSKNTKKYNRLSSRLSIQSRTSNYFEDRYIAPPKSIVHIALFDYEAKFENDISFKKGDLMEISSTLHGDWLMAYHLSNKKRGVVPSIYVAELGSLESNDYFFNNVSRAEAEMLVMADKNPPGTFILRHSGTVSNAFSLTVKRMDDNIRPANYRIRTDCHGFYMITQYEKFRTIHELIIACQANRVKQIRLVRPCPKPVPKMYYLLPQLRDNHETNYMRSNLQNQILQFNEMFDEKASNRASYLIM</sequence>
<keyword evidence="1 4" id="KW-0728">SH3 domain</keyword>
<dbReference type="PANTHER" id="PTHR19969">
    <property type="entry name" value="SH2-SH3 ADAPTOR PROTEIN-RELATED"/>
    <property type="match status" value="1"/>
</dbReference>
<dbReference type="SUPFAM" id="SSF50044">
    <property type="entry name" value="SH3-domain"/>
    <property type="match status" value="1"/>
</dbReference>
<evidence type="ECO:0000313" key="8">
    <source>
        <dbReference type="EMBL" id="SSX22962.1"/>
    </source>
</evidence>
<evidence type="ECO:0000259" key="5">
    <source>
        <dbReference type="PROSITE" id="PS50001"/>
    </source>
</evidence>
<dbReference type="PRINTS" id="PR00452">
    <property type="entry name" value="SH3DOMAIN"/>
</dbReference>
<dbReference type="PANTHER" id="PTHR19969:SF19">
    <property type="entry name" value="SH2 DOMAIN-CONTAINING PROTEIN"/>
    <property type="match status" value="1"/>
</dbReference>
<dbReference type="GO" id="GO:0030971">
    <property type="term" value="F:receptor tyrosine kinase binding"/>
    <property type="evidence" value="ECO:0007669"/>
    <property type="project" value="TreeGrafter"/>
</dbReference>
<dbReference type="EMBL" id="UFQS01000298">
    <property type="protein sequence ID" value="SSX02588.1"/>
    <property type="molecule type" value="Genomic_DNA"/>
</dbReference>
<dbReference type="GO" id="GO:0048468">
    <property type="term" value="P:cell development"/>
    <property type="evidence" value="ECO:0007669"/>
    <property type="project" value="UniProtKB-ARBA"/>
</dbReference>
<dbReference type="PROSITE" id="PS50001">
    <property type="entry name" value="SH2"/>
    <property type="match status" value="1"/>
</dbReference>
<keyword evidence="2 3" id="KW-0727">SH2 domain</keyword>
<protein>
    <submittedName>
        <fullName evidence="8">CSON007913 protein</fullName>
    </submittedName>
</protein>
<dbReference type="Gene3D" id="2.30.30.40">
    <property type="entry name" value="SH3 Domains"/>
    <property type="match status" value="1"/>
</dbReference>
<evidence type="ECO:0000256" key="2">
    <source>
        <dbReference type="ARBA" id="ARBA00022999"/>
    </source>
</evidence>
<dbReference type="GO" id="GO:0016477">
    <property type="term" value="P:cell migration"/>
    <property type="evidence" value="ECO:0007669"/>
    <property type="project" value="TreeGrafter"/>
</dbReference>
<gene>
    <name evidence="8" type="primary">CSON007913</name>
</gene>
<dbReference type="VEuPathDB" id="VectorBase:CSON007913"/>
<dbReference type="InterPro" id="IPR051184">
    <property type="entry name" value="Tyrosine-phos_adapter"/>
</dbReference>
<dbReference type="GO" id="GO:0005737">
    <property type="term" value="C:cytoplasm"/>
    <property type="evidence" value="ECO:0007669"/>
    <property type="project" value="TreeGrafter"/>
</dbReference>